<proteinExistence type="predicted"/>
<gene>
    <name evidence="1" type="ORF">CISG_01112</name>
</gene>
<evidence type="ECO:0000313" key="1">
    <source>
        <dbReference type="EMBL" id="KMU76378.1"/>
    </source>
</evidence>
<accession>A0A0J8QYC4</accession>
<protein>
    <submittedName>
        <fullName evidence="1">Uncharacterized protein</fullName>
    </submittedName>
</protein>
<reference evidence="2" key="1">
    <citation type="journal article" date="2010" name="Genome Res.">
        <title>Population genomic sequencing of Coccidioides fungi reveals recent hybridization and transposon control.</title>
        <authorList>
            <person name="Neafsey D.E."/>
            <person name="Barker B.M."/>
            <person name="Sharpton T.J."/>
            <person name="Stajich J.E."/>
            <person name="Park D.J."/>
            <person name="Whiston E."/>
            <person name="Hung C.-Y."/>
            <person name="McMahan C."/>
            <person name="White J."/>
            <person name="Sykes S."/>
            <person name="Heiman D."/>
            <person name="Young S."/>
            <person name="Zeng Q."/>
            <person name="Abouelleil A."/>
            <person name="Aftuck L."/>
            <person name="Bessette D."/>
            <person name="Brown A."/>
            <person name="FitzGerald M."/>
            <person name="Lui A."/>
            <person name="Macdonald J.P."/>
            <person name="Priest M."/>
            <person name="Orbach M.J."/>
            <person name="Galgiani J.N."/>
            <person name="Kirkland T.N."/>
            <person name="Cole G.T."/>
            <person name="Birren B.W."/>
            <person name="Henn M.R."/>
            <person name="Taylor J.W."/>
            <person name="Rounsley S.D."/>
        </authorList>
    </citation>
    <scope>NUCLEOTIDE SEQUENCE [LARGE SCALE GENOMIC DNA]</scope>
    <source>
        <strain evidence="2">RMSCC 3703</strain>
    </source>
</reference>
<dbReference type="AlphaFoldDB" id="A0A0J8QYC4"/>
<dbReference type="Proteomes" id="UP000054559">
    <property type="component" value="Unassembled WGS sequence"/>
</dbReference>
<name>A0A0J8QYC4_COCIT</name>
<evidence type="ECO:0000313" key="2">
    <source>
        <dbReference type="Proteomes" id="UP000054559"/>
    </source>
</evidence>
<organism evidence="1 2">
    <name type="scientific">Coccidioides immitis RMSCC 3703</name>
    <dbReference type="NCBI Taxonomy" id="454286"/>
    <lineage>
        <taxon>Eukaryota</taxon>
        <taxon>Fungi</taxon>
        <taxon>Dikarya</taxon>
        <taxon>Ascomycota</taxon>
        <taxon>Pezizomycotina</taxon>
        <taxon>Eurotiomycetes</taxon>
        <taxon>Eurotiomycetidae</taxon>
        <taxon>Onygenales</taxon>
        <taxon>Onygenaceae</taxon>
        <taxon>Coccidioides</taxon>
    </lineage>
</organism>
<dbReference type="EMBL" id="DS268120">
    <property type="protein sequence ID" value="KMU76378.1"/>
    <property type="molecule type" value="Genomic_DNA"/>
</dbReference>
<sequence length="120" mass="13115">MVGKPSNLLHDHLESPLLVWTLDEADHLVIRGFLPPVALNIKREKGRDIIWRPLGRIIGSGISLAVPFDFRRDLDRKPVAKLDETAVLDNPTVPTVCYACLNVYGTSLTSGSGEGAGRTL</sequence>